<reference evidence="1 2" key="1">
    <citation type="submission" date="2023-11" db="EMBL/GenBank/DDBJ databases">
        <title>Paucibacter sp. nov., isolated from fresh soil in Korea.</title>
        <authorList>
            <person name="Le N.T.T."/>
        </authorList>
    </citation>
    <scope>NUCLEOTIDE SEQUENCE [LARGE SCALE GENOMIC DNA]</scope>
    <source>
        <strain evidence="1 2">R3-3</strain>
    </source>
</reference>
<evidence type="ECO:0008006" key="3">
    <source>
        <dbReference type="Google" id="ProtNLM"/>
    </source>
</evidence>
<name>A0ABU5DG72_9BURK</name>
<evidence type="ECO:0000313" key="2">
    <source>
        <dbReference type="Proteomes" id="UP001285263"/>
    </source>
</evidence>
<gene>
    <name evidence="1" type="ORF">SNE35_12230</name>
</gene>
<evidence type="ECO:0000313" key="1">
    <source>
        <dbReference type="EMBL" id="MDY0745280.1"/>
    </source>
</evidence>
<proteinExistence type="predicted"/>
<comment type="caution">
    <text evidence="1">The sequence shown here is derived from an EMBL/GenBank/DDBJ whole genome shotgun (WGS) entry which is preliminary data.</text>
</comment>
<dbReference type="Proteomes" id="UP001285263">
    <property type="component" value="Unassembled WGS sequence"/>
</dbReference>
<dbReference type="EMBL" id="JAXCLA010000004">
    <property type="protein sequence ID" value="MDY0745280.1"/>
    <property type="molecule type" value="Genomic_DNA"/>
</dbReference>
<accession>A0ABU5DG72</accession>
<protein>
    <recommendedName>
        <fullName evidence="3">DUF4280 domain-containing protein</fullName>
    </recommendedName>
</protein>
<dbReference type="RefSeq" id="WP_320423190.1">
    <property type="nucleotide sequence ID" value="NZ_JAXCLA010000004.1"/>
</dbReference>
<organism evidence="1 2">
    <name type="scientific">Roseateles agri</name>
    <dbReference type="NCBI Taxonomy" id="3098619"/>
    <lineage>
        <taxon>Bacteria</taxon>
        <taxon>Pseudomonadati</taxon>
        <taxon>Pseudomonadota</taxon>
        <taxon>Betaproteobacteria</taxon>
        <taxon>Burkholderiales</taxon>
        <taxon>Sphaerotilaceae</taxon>
        <taxon>Roseateles</taxon>
    </lineage>
</organism>
<keyword evidence="2" id="KW-1185">Reference proteome</keyword>
<sequence length="109" mass="11078">MSFFLTPASTVMCPHGGQAMLFTSNTQALLPSGPVLLLTDVHPIVGCAFAPGGVPLPCLTIQWLTGSLQSTINGVPALMDNSVGLCLNPSSAPQGTAIVVQTQTEASGL</sequence>